<protein>
    <submittedName>
        <fullName evidence="1">Uncharacterized protein</fullName>
    </submittedName>
</protein>
<evidence type="ECO:0000313" key="2">
    <source>
        <dbReference type="Proteomes" id="UP000316714"/>
    </source>
</evidence>
<sequence>MSRQRRLSRVESLESRQLMAADLGAADVAPTEAYDNTEWFIADSFSFGVEREMKESGEKGGTADINIGVGELQECTISKSMDSASIDLAHTEAGDSGEPMCYLKYKLDRCFVKSWSISGDADDRPTEEVAMSTALAQFAINGNSPGTAEIDFVEVAGSGDADDRPTEEVAFYYNKIAFQYAATKDGEIFENEESR</sequence>
<dbReference type="AlphaFoldDB" id="A0A5C5VEB3"/>
<dbReference type="Gene3D" id="2.30.110.20">
    <property type="entry name" value="Hcp1-like"/>
    <property type="match status" value="1"/>
</dbReference>
<organism evidence="1 2">
    <name type="scientific">Posidoniimonas corsicana</name>
    <dbReference type="NCBI Taxonomy" id="1938618"/>
    <lineage>
        <taxon>Bacteria</taxon>
        <taxon>Pseudomonadati</taxon>
        <taxon>Planctomycetota</taxon>
        <taxon>Planctomycetia</taxon>
        <taxon>Pirellulales</taxon>
        <taxon>Lacipirellulaceae</taxon>
        <taxon>Posidoniimonas</taxon>
    </lineage>
</organism>
<reference evidence="1 2" key="1">
    <citation type="submission" date="2019-02" db="EMBL/GenBank/DDBJ databases">
        <title>Deep-cultivation of Planctomycetes and their phenomic and genomic characterization uncovers novel biology.</title>
        <authorList>
            <person name="Wiegand S."/>
            <person name="Jogler M."/>
            <person name="Boedeker C."/>
            <person name="Pinto D."/>
            <person name="Vollmers J."/>
            <person name="Rivas-Marin E."/>
            <person name="Kohn T."/>
            <person name="Peeters S.H."/>
            <person name="Heuer A."/>
            <person name="Rast P."/>
            <person name="Oberbeckmann S."/>
            <person name="Bunk B."/>
            <person name="Jeske O."/>
            <person name="Meyerdierks A."/>
            <person name="Storesund J.E."/>
            <person name="Kallscheuer N."/>
            <person name="Luecker S."/>
            <person name="Lage O.M."/>
            <person name="Pohl T."/>
            <person name="Merkel B.J."/>
            <person name="Hornburger P."/>
            <person name="Mueller R.-W."/>
            <person name="Bruemmer F."/>
            <person name="Labrenz M."/>
            <person name="Spormann A.M."/>
            <person name="Op Den Camp H."/>
            <person name="Overmann J."/>
            <person name="Amann R."/>
            <person name="Jetten M.S.M."/>
            <person name="Mascher T."/>
            <person name="Medema M.H."/>
            <person name="Devos D.P."/>
            <person name="Kaster A.-K."/>
            <person name="Ovreas L."/>
            <person name="Rohde M."/>
            <person name="Galperin M.Y."/>
            <person name="Jogler C."/>
        </authorList>
    </citation>
    <scope>NUCLEOTIDE SEQUENCE [LARGE SCALE GENOMIC DNA]</scope>
    <source>
        <strain evidence="1 2">KOR34</strain>
    </source>
</reference>
<dbReference type="EMBL" id="SIHJ01000001">
    <property type="protein sequence ID" value="TWT36297.1"/>
    <property type="molecule type" value="Genomic_DNA"/>
</dbReference>
<accession>A0A5C5VEB3</accession>
<name>A0A5C5VEB3_9BACT</name>
<dbReference type="RefSeq" id="WP_146563084.1">
    <property type="nucleotide sequence ID" value="NZ_SIHJ01000001.1"/>
</dbReference>
<dbReference type="InterPro" id="IPR036624">
    <property type="entry name" value="Hcp1-lik_sf"/>
</dbReference>
<gene>
    <name evidence="1" type="ORF">KOR34_12010</name>
</gene>
<dbReference type="Pfam" id="PF05638">
    <property type="entry name" value="T6SS_HCP"/>
    <property type="match status" value="1"/>
</dbReference>
<keyword evidence="2" id="KW-1185">Reference proteome</keyword>
<proteinExistence type="predicted"/>
<dbReference type="InterPro" id="IPR008514">
    <property type="entry name" value="T6SS_Hcp"/>
</dbReference>
<dbReference type="SUPFAM" id="SSF141452">
    <property type="entry name" value="Hcp1-like"/>
    <property type="match status" value="1"/>
</dbReference>
<dbReference type="OrthoDB" id="282071at2"/>
<dbReference type="Proteomes" id="UP000316714">
    <property type="component" value="Unassembled WGS sequence"/>
</dbReference>
<evidence type="ECO:0000313" key="1">
    <source>
        <dbReference type="EMBL" id="TWT36297.1"/>
    </source>
</evidence>
<comment type="caution">
    <text evidence="1">The sequence shown here is derived from an EMBL/GenBank/DDBJ whole genome shotgun (WGS) entry which is preliminary data.</text>
</comment>